<dbReference type="Gene3D" id="3.40.190.10">
    <property type="entry name" value="Periplasmic binding protein-like II"/>
    <property type="match status" value="2"/>
</dbReference>
<dbReference type="SUPFAM" id="SSF53850">
    <property type="entry name" value="Periplasmic binding protein-like II"/>
    <property type="match status" value="1"/>
</dbReference>
<accession>A0AAW7M219</accession>
<dbReference type="PANTHER" id="PTHR43649:SF11">
    <property type="entry name" value="ABC TRANSPORTER SUBSTRATE-BINDING PROTEIN YESO-RELATED"/>
    <property type="match status" value="1"/>
</dbReference>
<evidence type="ECO:0000313" key="2">
    <source>
        <dbReference type="EMBL" id="MDN4486925.1"/>
    </source>
</evidence>
<evidence type="ECO:0000313" key="3">
    <source>
        <dbReference type="Proteomes" id="UP001172737"/>
    </source>
</evidence>
<feature type="chain" id="PRO_5043779011" evidence="1">
    <location>
        <begin position="25"/>
        <end position="440"/>
    </location>
</feature>
<keyword evidence="3" id="KW-1185">Reference proteome</keyword>
<feature type="signal peptide" evidence="1">
    <location>
        <begin position="1"/>
        <end position="24"/>
    </location>
</feature>
<keyword evidence="1" id="KW-0732">Signal</keyword>
<evidence type="ECO:0000256" key="1">
    <source>
        <dbReference type="SAM" id="SignalP"/>
    </source>
</evidence>
<reference evidence="2" key="1">
    <citation type="submission" date="2023-06" db="EMBL/GenBank/DDBJ databases">
        <title>Sysu t00039.</title>
        <authorList>
            <person name="Gao L."/>
            <person name="Fang B.-Z."/>
            <person name="Li W.-J."/>
        </authorList>
    </citation>
    <scope>NUCLEOTIDE SEQUENCE</scope>
    <source>
        <strain evidence="2">SYSU T00039</strain>
    </source>
</reference>
<sequence length="440" mass="46595">MEFTRSRRVLAGAAFAAAATMGLAACSSGSSDPASSGADGGSGEQVEIRLNWWGSDARHERTQEAIDAFMAEYPNITVVGEFSDWTGYWDKLATSTAGSNMPDVIQMDQLYLASYAERGTLADLGALSTLDTSNLSDSVLGIGQVDGTQYAMPVSTVGFTILVNQDILDELGLTLPDTDSWTWDDFYAFAAEVTEVSGGDVVGTAPMNNEFSLQLWARQNGEALFTDGNVSISPEVLADYLAQGLEMSKIGASAEATAYSEQASLPLDQIDFSVGKQAMAFTQITQIAAYTAASDGANLVAVKLPTEDANASKYLYLKPGMYFSVSSQSAHPEEAAQLIDFLVNDPTAAEIIGTERGLPANPNTIELLADSLTPEETKAVEYTDSIADLLGEAPEIVPNGASGVDGLIQRYILEVYFESSSPIDAADAFISELQSSIDAA</sequence>
<dbReference type="InterPro" id="IPR050490">
    <property type="entry name" value="Bact_solute-bd_prot1"/>
</dbReference>
<name>A0AAW7M219_9MICO</name>
<dbReference type="PANTHER" id="PTHR43649">
    <property type="entry name" value="ARABINOSE-BINDING PROTEIN-RELATED"/>
    <property type="match status" value="1"/>
</dbReference>
<protein>
    <submittedName>
        <fullName evidence="2">Extracellular solute-binding protein</fullName>
    </submittedName>
</protein>
<organism evidence="2 3">
    <name type="scientific">Demequina lignilytica</name>
    <dbReference type="NCBI Taxonomy" id="3051663"/>
    <lineage>
        <taxon>Bacteria</taxon>
        <taxon>Bacillati</taxon>
        <taxon>Actinomycetota</taxon>
        <taxon>Actinomycetes</taxon>
        <taxon>Micrococcales</taxon>
        <taxon>Demequinaceae</taxon>
        <taxon>Demequina</taxon>
    </lineage>
</organism>
<dbReference type="Pfam" id="PF13416">
    <property type="entry name" value="SBP_bac_8"/>
    <property type="match status" value="1"/>
</dbReference>
<dbReference type="RefSeq" id="WP_301120519.1">
    <property type="nucleotide sequence ID" value="NZ_JAUHPX010000001.1"/>
</dbReference>
<dbReference type="AlphaFoldDB" id="A0AAW7M219"/>
<proteinExistence type="predicted"/>
<gene>
    <name evidence="2" type="ORF">QQX10_01955</name>
</gene>
<dbReference type="EMBL" id="JAUHPX010000001">
    <property type="protein sequence ID" value="MDN4486925.1"/>
    <property type="molecule type" value="Genomic_DNA"/>
</dbReference>
<dbReference type="InterPro" id="IPR006059">
    <property type="entry name" value="SBP"/>
</dbReference>
<dbReference type="Proteomes" id="UP001172737">
    <property type="component" value="Unassembled WGS sequence"/>
</dbReference>
<dbReference type="PROSITE" id="PS51257">
    <property type="entry name" value="PROKAR_LIPOPROTEIN"/>
    <property type="match status" value="1"/>
</dbReference>
<comment type="caution">
    <text evidence="2">The sequence shown here is derived from an EMBL/GenBank/DDBJ whole genome shotgun (WGS) entry which is preliminary data.</text>
</comment>